<feature type="compositionally biased region" description="Basic and acidic residues" evidence="5">
    <location>
        <begin position="1"/>
        <end position="29"/>
    </location>
</feature>
<dbReference type="Proteomes" id="UP000638836">
    <property type="component" value="Unassembled WGS sequence"/>
</dbReference>
<accession>A0ABR7TCC9</accession>
<dbReference type="InterPro" id="IPR009003">
    <property type="entry name" value="Peptidase_S1_PA"/>
</dbReference>
<dbReference type="PRINTS" id="PR00834">
    <property type="entry name" value="PROTEASES2C"/>
</dbReference>
<dbReference type="SUPFAM" id="SSF50494">
    <property type="entry name" value="Trypsin-like serine proteases"/>
    <property type="match status" value="1"/>
</dbReference>
<dbReference type="EMBL" id="WNJQ01000005">
    <property type="protein sequence ID" value="MBC9825574.1"/>
    <property type="molecule type" value="Genomic_DNA"/>
</dbReference>
<dbReference type="Gene3D" id="2.40.10.10">
    <property type="entry name" value="Trypsin-like serine proteases"/>
    <property type="match status" value="2"/>
</dbReference>
<evidence type="ECO:0000256" key="3">
    <source>
        <dbReference type="ARBA" id="ARBA00022801"/>
    </source>
</evidence>
<evidence type="ECO:0000256" key="5">
    <source>
        <dbReference type="SAM" id="MobiDB-lite"/>
    </source>
</evidence>
<gene>
    <name evidence="8" type="ORF">GLO26_07025</name>
</gene>
<feature type="domain" description="PDZ" evidence="7">
    <location>
        <begin position="322"/>
        <end position="399"/>
    </location>
</feature>
<dbReference type="PANTHER" id="PTHR22939:SF129">
    <property type="entry name" value="SERINE PROTEASE HTRA2, MITOCHONDRIAL"/>
    <property type="match status" value="1"/>
</dbReference>
<evidence type="ECO:0000256" key="1">
    <source>
        <dbReference type="ARBA" id="ARBA00010541"/>
    </source>
</evidence>
<keyword evidence="9" id="KW-1185">Reference proteome</keyword>
<comment type="caution">
    <text evidence="8">The sequence shown here is derived from an EMBL/GenBank/DDBJ whole genome shotgun (WGS) entry which is preliminary data.</text>
</comment>
<protein>
    <submittedName>
        <fullName evidence="8">PDZ domain-containing protein</fullName>
    </submittedName>
</protein>
<evidence type="ECO:0000256" key="2">
    <source>
        <dbReference type="ARBA" id="ARBA00022670"/>
    </source>
</evidence>
<dbReference type="Pfam" id="PF13180">
    <property type="entry name" value="PDZ_2"/>
    <property type="match status" value="1"/>
</dbReference>
<keyword evidence="6" id="KW-1133">Transmembrane helix</keyword>
<dbReference type="InterPro" id="IPR036034">
    <property type="entry name" value="PDZ_sf"/>
</dbReference>
<dbReference type="RefSeq" id="WP_187948836.1">
    <property type="nucleotide sequence ID" value="NZ_WNJQ01000005.1"/>
</dbReference>
<evidence type="ECO:0000313" key="8">
    <source>
        <dbReference type="EMBL" id="MBC9825574.1"/>
    </source>
</evidence>
<comment type="similarity">
    <text evidence="1">Belongs to the peptidase S1C family.</text>
</comment>
<organism evidence="8 9">
    <name type="scientific">Carnobacterium inhibens</name>
    <dbReference type="NCBI Taxonomy" id="147709"/>
    <lineage>
        <taxon>Bacteria</taxon>
        <taxon>Bacillati</taxon>
        <taxon>Bacillota</taxon>
        <taxon>Bacilli</taxon>
        <taxon>Lactobacillales</taxon>
        <taxon>Carnobacteriaceae</taxon>
        <taxon>Carnobacterium</taxon>
    </lineage>
</organism>
<feature type="transmembrane region" description="Helical" evidence="6">
    <location>
        <begin position="49"/>
        <end position="70"/>
    </location>
</feature>
<keyword evidence="3" id="KW-0378">Hydrolase</keyword>
<keyword evidence="4" id="KW-0720">Serine protease</keyword>
<feature type="region of interest" description="Disordered" evidence="5">
    <location>
        <begin position="1"/>
        <end position="46"/>
    </location>
</feature>
<dbReference type="InterPro" id="IPR001478">
    <property type="entry name" value="PDZ"/>
</dbReference>
<dbReference type="SUPFAM" id="SSF50156">
    <property type="entry name" value="PDZ domain-like"/>
    <property type="match status" value="1"/>
</dbReference>
<dbReference type="Pfam" id="PF13365">
    <property type="entry name" value="Trypsin_2"/>
    <property type="match status" value="1"/>
</dbReference>
<sequence length="440" mass="46132">MSDENKHDQPNLPLHEKEEQPLKNQKDSRITNTESSPEKSKKKSSWKSGIIGGLVGGLVVAVLGGGYLAATDDGINTNTSTGMVDKDTGEVVTTNVSVDVTSDVTEAVAKVEDAVVSVVNMQSQSSNGFGGAFETDESMQEEGSLETAGEGSGVIYKKDNDTAYVVTNNHVIDGSDAIEVILKDGTKVEAELIGTDIWTDLAVLSIPAEKVTTVATFGDSDALKVGEPSIAIGSPLGTNFASSVTQGIISAKNRSVETDITGDGVVDWEVTALQTDAAINPGNSGGALINIAGQVIGINSMKISSDTVEGMGFAIPSNDVVSIINQLETKGEVVRPVLGISLLDLTEISEQQQESVLKLPEEISSGIVVAEVQSGSAAEIGGLEQYDVIVKFNGVEVTDSISLRKEIYASELGKEIEIEFYRNGELQKATVTMTAAETSL</sequence>
<evidence type="ECO:0000256" key="4">
    <source>
        <dbReference type="ARBA" id="ARBA00022825"/>
    </source>
</evidence>
<keyword evidence="6" id="KW-0472">Membrane</keyword>
<reference evidence="8 9" key="1">
    <citation type="journal article" date="2020" name="Microorganisms">
        <title>New Insight into Antimicrobial Compounds from Food and Marine-Sourced Carnobacterium Species through Phenotype and Genome Analyses.</title>
        <authorList>
            <person name="Begrem S."/>
            <person name="Ivaniuk F."/>
            <person name="Gigout-Chevalier F."/>
            <person name="Kolypczuk L."/>
            <person name="Bonnetot S."/>
            <person name="Leroi F."/>
            <person name="Grovel O."/>
            <person name="Delbarre-Ladrat C."/>
            <person name="Passerini D."/>
        </authorList>
    </citation>
    <scope>NUCLEOTIDE SEQUENCE [LARGE SCALE GENOMIC DNA]</scope>
    <source>
        <strain evidence="8 9">MIP2551</strain>
    </source>
</reference>
<dbReference type="InterPro" id="IPR001940">
    <property type="entry name" value="Peptidase_S1C"/>
</dbReference>
<evidence type="ECO:0000313" key="9">
    <source>
        <dbReference type="Proteomes" id="UP000638836"/>
    </source>
</evidence>
<keyword evidence="6" id="KW-0812">Transmembrane</keyword>
<name>A0ABR7TCC9_9LACT</name>
<dbReference type="PANTHER" id="PTHR22939">
    <property type="entry name" value="SERINE PROTEASE FAMILY S1C HTRA-RELATED"/>
    <property type="match status" value="1"/>
</dbReference>
<evidence type="ECO:0000259" key="7">
    <source>
        <dbReference type="PROSITE" id="PS50106"/>
    </source>
</evidence>
<dbReference type="Gene3D" id="2.30.42.10">
    <property type="match status" value="1"/>
</dbReference>
<keyword evidence="2" id="KW-0645">Protease</keyword>
<evidence type="ECO:0000256" key="6">
    <source>
        <dbReference type="SAM" id="Phobius"/>
    </source>
</evidence>
<dbReference type="InterPro" id="IPR043504">
    <property type="entry name" value="Peptidase_S1_PA_chymotrypsin"/>
</dbReference>
<dbReference type="PROSITE" id="PS50106">
    <property type="entry name" value="PDZ"/>
    <property type="match status" value="1"/>
</dbReference>
<proteinExistence type="inferred from homology"/>
<dbReference type="SMART" id="SM00228">
    <property type="entry name" value="PDZ"/>
    <property type="match status" value="1"/>
</dbReference>